<accession>A0A0H4TWH3</accession>
<dbReference type="EMBL" id="KT007069">
    <property type="protein sequence ID" value="AKQ05309.1"/>
    <property type="molecule type" value="Genomic_DNA"/>
</dbReference>
<proteinExistence type="predicted"/>
<protein>
    <submittedName>
        <fullName evidence="1">Uncharacterized protein</fullName>
    </submittedName>
</protein>
<dbReference type="AlphaFoldDB" id="A0A0H4TWH3"/>
<organism evidence="1">
    <name type="scientific">uncultured Nitrospirae bacterium Rifle_16ft_4_minimus_24026</name>
    <dbReference type="NCBI Taxonomy" id="1665127"/>
    <lineage>
        <taxon>Bacteria</taxon>
        <taxon>Pseudomonadati</taxon>
        <taxon>Nitrospirota</taxon>
        <taxon>environmental samples</taxon>
    </lineage>
</organism>
<sequence>SNSHQQQIGGLTSAISGIQDNISALTQQVNSLADGLKANL</sequence>
<reference evidence="1" key="1">
    <citation type="journal article" date="2015" name="ISME J.">
        <title>Aquifer environment selects for microbial species cohorts in sediment and groundwater.</title>
        <authorList>
            <person name="Hug L.A."/>
            <person name="Thomas B.C."/>
            <person name="Brown C.T."/>
            <person name="Frischkorn K.R."/>
            <person name="Williams K.H."/>
            <person name="Tringe S.G."/>
            <person name="Banfield J.F."/>
        </authorList>
    </citation>
    <scope>NUCLEOTIDE SEQUENCE</scope>
</reference>
<name>A0A0H4TWH3_9BACT</name>
<evidence type="ECO:0000313" key="1">
    <source>
        <dbReference type="EMBL" id="AKQ05309.1"/>
    </source>
</evidence>
<feature type="non-terminal residue" evidence="1">
    <location>
        <position position="1"/>
    </location>
</feature>